<dbReference type="Proteomes" id="UP000095281">
    <property type="component" value="Unplaced"/>
</dbReference>
<evidence type="ECO:0000313" key="1">
    <source>
        <dbReference type="Proteomes" id="UP000095281"/>
    </source>
</evidence>
<protein>
    <submittedName>
        <fullName evidence="2">WS_DGAT_C domain-containing protein</fullName>
    </submittedName>
</protein>
<dbReference type="WBParaSite" id="MhA1_Contig1433.frz3.gene9">
    <property type="protein sequence ID" value="MhA1_Contig1433.frz3.gene9"/>
    <property type="gene ID" value="MhA1_Contig1433.frz3.gene9"/>
</dbReference>
<proteinExistence type="predicted"/>
<accession>A0A1I8B6P2</accession>
<name>A0A1I8B6P2_MELHA</name>
<dbReference type="AlphaFoldDB" id="A0A1I8B6P2"/>
<sequence>MAFNLIGHSMNSIARMTVPRLDLDITQSTIVTHSLSCLTNFVMASNGPILYLSNQEYRQAFHKVFKIKNTTKVVTVGTANNVNKHISKNNLNQNKGPIPIN</sequence>
<evidence type="ECO:0000313" key="2">
    <source>
        <dbReference type="WBParaSite" id="MhA1_Contig1433.frz3.gene9"/>
    </source>
</evidence>
<reference evidence="2" key="1">
    <citation type="submission" date="2016-11" db="UniProtKB">
        <authorList>
            <consortium name="WormBaseParasite"/>
        </authorList>
    </citation>
    <scope>IDENTIFICATION</scope>
</reference>
<keyword evidence="1" id="KW-1185">Reference proteome</keyword>
<organism evidence="1 2">
    <name type="scientific">Meloidogyne hapla</name>
    <name type="common">Root-knot nematode worm</name>
    <dbReference type="NCBI Taxonomy" id="6305"/>
    <lineage>
        <taxon>Eukaryota</taxon>
        <taxon>Metazoa</taxon>
        <taxon>Ecdysozoa</taxon>
        <taxon>Nematoda</taxon>
        <taxon>Chromadorea</taxon>
        <taxon>Rhabditida</taxon>
        <taxon>Tylenchina</taxon>
        <taxon>Tylenchomorpha</taxon>
        <taxon>Tylenchoidea</taxon>
        <taxon>Meloidogynidae</taxon>
        <taxon>Meloidogyninae</taxon>
        <taxon>Meloidogyne</taxon>
    </lineage>
</organism>